<accession>A0ABX5CND3</accession>
<dbReference type="InterPro" id="IPR003593">
    <property type="entry name" value="AAA+_ATPase"/>
</dbReference>
<comment type="subcellular location">
    <subcellularLocation>
        <location evidence="1">Cell membrane</location>
        <topology evidence="1">Multi-pass membrane protein</topology>
    </subcellularLocation>
</comment>
<dbReference type="Proteomes" id="UP000239539">
    <property type="component" value="Unassembled WGS sequence"/>
</dbReference>
<feature type="domain" description="ABC transporter" evidence="9">
    <location>
        <begin position="354"/>
        <end position="588"/>
    </location>
</feature>
<evidence type="ECO:0000256" key="3">
    <source>
        <dbReference type="ARBA" id="ARBA00022741"/>
    </source>
</evidence>
<organism evidence="11 12">
    <name type="scientific">Alteromonas gracilis</name>
    <dbReference type="NCBI Taxonomy" id="1479524"/>
    <lineage>
        <taxon>Bacteria</taxon>
        <taxon>Pseudomonadati</taxon>
        <taxon>Pseudomonadota</taxon>
        <taxon>Gammaproteobacteria</taxon>
        <taxon>Alteromonadales</taxon>
        <taxon>Alteromonadaceae</taxon>
        <taxon>Alteromonas/Salinimonas group</taxon>
        <taxon>Alteromonas</taxon>
    </lineage>
</organism>
<evidence type="ECO:0000259" key="10">
    <source>
        <dbReference type="PROSITE" id="PS50929"/>
    </source>
</evidence>
<evidence type="ECO:0000256" key="5">
    <source>
        <dbReference type="ARBA" id="ARBA00022989"/>
    </source>
</evidence>
<dbReference type="PROSITE" id="PS50893">
    <property type="entry name" value="ABC_TRANSPORTER_2"/>
    <property type="match status" value="1"/>
</dbReference>
<feature type="transmembrane region" description="Helical" evidence="8">
    <location>
        <begin position="294"/>
        <end position="315"/>
    </location>
</feature>
<dbReference type="InterPro" id="IPR039421">
    <property type="entry name" value="Type_1_exporter"/>
</dbReference>
<dbReference type="RefSeq" id="WP_105931949.1">
    <property type="nucleotide sequence ID" value="NZ_PVNO01000027.1"/>
</dbReference>
<evidence type="ECO:0000256" key="6">
    <source>
        <dbReference type="ARBA" id="ARBA00023136"/>
    </source>
</evidence>
<feature type="domain" description="ABC transmembrane type-1" evidence="10">
    <location>
        <begin position="34"/>
        <end position="320"/>
    </location>
</feature>
<feature type="region of interest" description="Disordered" evidence="7">
    <location>
        <begin position="587"/>
        <end position="618"/>
    </location>
</feature>
<dbReference type="PANTHER" id="PTHR24221">
    <property type="entry name" value="ATP-BINDING CASSETTE SUB-FAMILY B"/>
    <property type="match status" value="1"/>
</dbReference>
<dbReference type="PANTHER" id="PTHR24221:SF632">
    <property type="entry name" value="ATP-DEPENDENT LIPID A-CORE FLIPPASE"/>
    <property type="match status" value="1"/>
</dbReference>
<evidence type="ECO:0000256" key="1">
    <source>
        <dbReference type="ARBA" id="ARBA00004651"/>
    </source>
</evidence>
<dbReference type="PROSITE" id="PS00211">
    <property type="entry name" value="ABC_TRANSPORTER_1"/>
    <property type="match status" value="1"/>
</dbReference>
<evidence type="ECO:0000256" key="8">
    <source>
        <dbReference type="SAM" id="Phobius"/>
    </source>
</evidence>
<keyword evidence="4" id="KW-0067">ATP-binding</keyword>
<dbReference type="InterPro" id="IPR003439">
    <property type="entry name" value="ABC_transporter-like_ATP-bd"/>
</dbReference>
<keyword evidence="2 8" id="KW-0812">Transmembrane</keyword>
<evidence type="ECO:0000259" key="9">
    <source>
        <dbReference type="PROSITE" id="PS50893"/>
    </source>
</evidence>
<feature type="transmembrane region" description="Helical" evidence="8">
    <location>
        <begin position="146"/>
        <end position="164"/>
    </location>
</feature>
<keyword evidence="6 8" id="KW-0472">Membrane</keyword>
<dbReference type="Gene3D" id="1.20.1560.10">
    <property type="entry name" value="ABC transporter type 1, transmembrane domain"/>
    <property type="match status" value="1"/>
</dbReference>
<dbReference type="InterPro" id="IPR027417">
    <property type="entry name" value="P-loop_NTPase"/>
</dbReference>
<dbReference type="SMART" id="SM00382">
    <property type="entry name" value="AAA"/>
    <property type="match status" value="1"/>
</dbReference>
<gene>
    <name evidence="11" type="ORF">C6Y39_14485</name>
</gene>
<protein>
    <submittedName>
        <fullName evidence="11">Metal ABC transporter permease</fullName>
    </submittedName>
</protein>
<keyword evidence="12" id="KW-1185">Reference proteome</keyword>
<keyword evidence="5 8" id="KW-1133">Transmembrane helix</keyword>
<feature type="transmembrane region" description="Helical" evidence="8">
    <location>
        <begin position="259"/>
        <end position="282"/>
    </location>
</feature>
<sequence>MRKNRFPTNHDEPVKWHVLSQLWPYLLEFKQRVFLALLCLVAAKLASIGLPYVLKYTVDSLNGDLTKLAIAVPISLIAAYGTLRLLNVLLGEIRDTLFGRVTERAMRRLGLKVFKHLHNLDLGFHLNRRTGGLSRDIERGTNGVSFLMRFMVFNIVPTLLEIALVVGLLLFQFGVSFALIIVCSVIAYIGFSMKATDWRTRFVTQMNEADSTTNSRAVDSLLNFETVKYFNNESFEANRYDTDLAAWEKARRKNRLSLFALNGGQAAIIAIAMTSMMANAALGVMNGEMTIGDFVLINAFTMQIFMPLNFLGFVYREIRGSLANIDKLFELLAQKPAIKDADNATELTCTNPAIAFNDVLFSYSENRQILKGLSFEVPPGSKVAVVGESGAGKSTLMKLLFRFYEPNEGNITINGKDISLLTQQSLRAHIGIVPQDTVLFNTTLLENIRYGNPDAADEEIQQVLKLAHLEAFVASLPDKLETTVGERGLKLSGGEKQRVSIARALLKGAPIMIFDEATSSLDSTSERAILSALRDAAKGHTSLVIAHRLSTIVDADKILVLKNGAIVEEGTHTHLLERQGEYATLWQAQQRDSEEDIEENAENSVETHPSNIGEGDNA</sequence>
<evidence type="ECO:0000256" key="7">
    <source>
        <dbReference type="SAM" id="MobiDB-lite"/>
    </source>
</evidence>
<name>A0ABX5CND3_9ALTE</name>
<dbReference type="CDD" id="cd18582">
    <property type="entry name" value="ABC_6TM_ATM1_ABCB7"/>
    <property type="match status" value="1"/>
</dbReference>
<feature type="transmembrane region" description="Helical" evidence="8">
    <location>
        <begin position="33"/>
        <end position="54"/>
    </location>
</feature>
<dbReference type="EMBL" id="PVNO01000027">
    <property type="protein sequence ID" value="PRO68241.1"/>
    <property type="molecule type" value="Genomic_DNA"/>
</dbReference>
<dbReference type="InterPro" id="IPR011527">
    <property type="entry name" value="ABC1_TM_dom"/>
</dbReference>
<dbReference type="Gene3D" id="3.40.50.300">
    <property type="entry name" value="P-loop containing nucleotide triphosphate hydrolases"/>
    <property type="match status" value="1"/>
</dbReference>
<evidence type="ECO:0000313" key="12">
    <source>
        <dbReference type="Proteomes" id="UP000239539"/>
    </source>
</evidence>
<dbReference type="InterPro" id="IPR017871">
    <property type="entry name" value="ABC_transporter-like_CS"/>
</dbReference>
<dbReference type="InterPro" id="IPR036640">
    <property type="entry name" value="ABC1_TM_sf"/>
</dbReference>
<dbReference type="Pfam" id="PF00005">
    <property type="entry name" value="ABC_tran"/>
    <property type="match status" value="1"/>
</dbReference>
<dbReference type="Pfam" id="PF00664">
    <property type="entry name" value="ABC_membrane"/>
    <property type="match status" value="1"/>
</dbReference>
<dbReference type="SUPFAM" id="SSF90123">
    <property type="entry name" value="ABC transporter transmembrane region"/>
    <property type="match status" value="1"/>
</dbReference>
<dbReference type="PROSITE" id="PS50929">
    <property type="entry name" value="ABC_TM1F"/>
    <property type="match status" value="1"/>
</dbReference>
<proteinExistence type="predicted"/>
<comment type="caution">
    <text evidence="11">The sequence shown here is derived from an EMBL/GenBank/DDBJ whole genome shotgun (WGS) entry which is preliminary data.</text>
</comment>
<feature type="transmembrane region" description="Helical" evidence="8">
    <location>
        <begin position="66"/>
        <end position="90"/>
    </location>
</feature>
<evidence type="ECO:0000313" key="11">
    <source>
        <dbReference type="EMBL" id="PRO68241.1"/>
    </source>
</evidence>
<evidence type="ECO:0000256" key="2">
    <source>
        <dbReference type="ARBA" id="ARBA00022692"/>
    </source>
</evidence>
<evidence type="ECO:0000256" key="4">
    <source>
        <dbReference type="ARBA" id="ARBA00022840"/>
    </source>
</evidence>
<feature type="transmembrane region" description="Helical" evidence="8">
    <location>
        <begin position="170"/>
        <end position="191"/>
    </location>
</feature>
<keyword evidence="3" id="KW-0547">Nucleotide-binding</keyword>
<dbReference type="SUPFAM" id="SSF52540">
    <property type="entry name" value="P-loop containing nucleoside triphosphate hydrolases"/>
    <property type="match status" value="1"/>
</dbReference>
<reference evidence="12" key="1">
    <citation type="journal article" date="2020" name="Int. J. Syst. Evol. Microbiol.">
        <title>Alteromonas alba sp. nov., a marine bacterium isolated from the seawater of the West Pacific Ocean.</title>
        <authorList>
            <person name="Sun C."/>
            <person name="Wu Y.-H."/>
            <person name="Xamxidin M."/>
            <person name="Cheng H."/>
            <person name="Xu X.-W."/>
        </authorList>
    </citation>
    <scope>NUCLEOTIDE SEQUENCE [LARGE SCALE GENOMIC DNA]</scope>
    <source>
        <strain evidence="12">9a2</strain>
    </source>
</reference>